<dbReference type="AlphaFoldDB" id="A0A1N7LB16"/>
<evidence type="ECO:0000313" key="2">
    <source>
        <dbReference type="EMBL" id="SIS71018.1"/>
    </source>
</evidence>
<dbReference type="STRING" id="252246.SAMN05421799_10316"/>
<accession>A0A1N7LB16</accession>
<evidence type="ECO:0000313" key="3">
    <source>
        <dbReference type="Proteomes" id="UP000186156"/>
    </source>
</evidence>
<dbReference type="InterPro" id="IPR012505">
    <property type="entry name" value="YbbR"/>
</dbReference>
<keyword evidence="1" id="KW-0732">Signal</keyword>
<sequence>MMDRLLNNKVALRLIALVLACILWLAVHAEQGSGSSASTGVTESFELPVRVETSADEVLVSQVPTITARVTTNLLSLPTLASDMMKAEIVADAENLGPGTYTLHVAAVNMPAGVRSYTLTPSTITVTLEPKVTVERTVRVNVVGTPGQGYVLGKPELGAGVVEVSGAESSVQAVAEVAGVVDASGLSQTATKLVELLPLDQAGKAVPGVTVTPSAISVTLPITSANQAVKLTPAVTGSPAPGYAVASVHLEPASAVEQGLAASQLPQRGLLVPIDVTGLNRPTTVSVPVPLLPGMTSVSPTAVTAVIDVEPSAVYTVSNVPVAITGATGVKLVTPRTVNVTVTGIEADVRAVERDPAAVQAFVDATGLTHGSATLPIQIRLPSGLSAVSVSVRTATVEAVP</sequence>
<dbReference type="Proteomes" id="UP000186156">
    <property type="component" value="Unassembled WGS sequence"/>
</dbReference>
<organism evidence="2 3">
    <name type="scientific">Alicyclobacillus vulcanalis</name>
    <dbReference type="NCBI Taxonomy" id="252246"/>
    <lineage>
        <taxon>Bacteria</taxon>
        <taxon>Bacillati</taxon>
        <taxon>Bacillota</taxon>
        <taxon>Bacilli</taxon>
        <taxon>Bacillales</taxon>
        <taxon>Alicyclobacillaceae</taxon>
        <taxon>Alicyclobacillus</taxon>
    </lineage>
</organism>
<keyword evidence="3" id="KW-1185">Reference proteome</keyword>
<dbReference type="OrthoDB" id="1013291at2"/>
<gene>
    <name evidence="2" type="ORF">SAMN05421799_10316</name>
</gene>
<name>A0A1N7LB16_9BACL</name>
<dbReference type="Gene3D" id="2.170.120.30">
    <property type="match status" value="2"/>
</dbReference>
<protein>
    <submittedName>
        <fullName evidence="2">YbbR domain-containing protein</fullName>
    </submittedName>
</protein>
<evidence type="ECO:0000256" key="1">
    <source>
        <dbReference type="SAM" id="SignalP"/>
    </source>
</evidence>
<dbReference type="EMBL" id="FTOO01000003">
    <property type="protein sequence ID" value="SIS71018.1"/>
    <property type="molecule type" value="Genomic_DNA"/>
</dbReference>
<dbReference type="PANTHER" id="PTHR37804">
    <property type="entry name" value="CDAA REGULATORY PROTEIN CDAR"/>
    <property type="match status" value="1"/>
</dbReference>
<proteinExistence type="predicted"/>
<dbReference type="RefSeq" id="WP_076345458.1">
    <property type="nucleotide sequence ID" value="NZ_FTOO01000003.1"/>
</dbReference>
<dbReference type="Gene3D" id="2.170.120.40">
    <property type="entry name" value="YbbR-like domain"/>
    <property type="match status" value="2"/>
</dbReference>
<dbReference type="Pfam" id="PF07949">
    <property type="entry name" value="YbbR"/>
    <property type="match status" value="1"/>
</dbReference>
<dbReference type="PANTHER" id="PTHR37804:SF1">
    <property type="entry name" value="CDAA REGULATORY PROTEIN CDAR"/>
    <property type="match status" value="1"/>
</dbReference>
<feature type="chain" id="PRO_5038683330" evidence="1">
    <location>
        <begin position="30"/>
        <end position="401"/>
    </location>
</feature>
<reference evidence="3" key="1">
    <citation type="submission" date="2017-01" db="EMBL/GenBank/DDBJ databases">
        <authorList>
            <person name="Varghese N."/>
            <person name="Submissions S."/>
        </authorList>
    </citation>
    <scope>NUCLEOTIDE SEQUENCE [LARGE SCALE GENOMIC DNA]</scope>
    <source>
        <strain evidence="3">DSM 16176</strain>
    </source>
</reference>
<feature type="signal peptide" evidence="1">
    <location>
        <begin position="1"/>
        <end position="29"/>
    </location>
</feature>
<dbReference type="InterPro" id="IPR053154">
    <property type="entry name" value="c-di-AMP_regulator"/>
</dbReference>